<dbReference type="VEuPathDB" id="VectorBase:BGLAX_033222"/>
<gene>
    <name evidence="4" type="primary">106057197</name>
</gene>
<feature type="signal peptide" evidence="3">
    <location>
        <begin position="1"/>
        <end position="25"/>
    </location>
</feature>
<sequence>MSECKMLQVSLLCLLSLMLLSRVTAICPVSQPCQCDISIHCQNRNLTEVPPAMSSDGEDFLGLYLSQNRITDIRSDTLQGYHVSSIDLSHNPLVHLDNMAFVGMEKYLLELNLEDVHITTLPSSIGQLINLQTLNIKNNPISGIPSAFTANIGQSLLRWVLGSTDRTKCIGSGQ</sequence>
<keyword evidence="3" id="KW-0732">Signal</keyword>
<evidence type="ECO:0000313" key="5">
    <source>
        <dbReference type="Proteomes" id="UP000076420"/>
    </source>
</evidence>
<feature type="chain" id="PRO_5012858486" description="LRRNT domain-containing protein" evidence="3">
    <location>
        <begin position="26"/>
        <end position="174"/>
    </location>
</feature>
<dbReference type="GO" id="GO:0005886">
    <property type="term" value="C:plasma membrane"/>
    <property type="evidence" value="ECO:0007669"/>
    <property type="project" value="TreeGrafter"/>
</dbReference>
<protein>
    <recommendedName>
        <fullName evidence="6">LRRNT domain-containing protein</fullName>
    </recommendedName>
</protein>
<keyword evidence="2" id="KW-0677">Repeat</keyword>
<organism evidence="4 5">
    <name type="scientific">Biomphalaria glabrata</name>
    <name type="common">Bloodfluke planorb</name>
    <name type="synonym">Freshwater snail</name>
    <dbReference type="NCBI Taxonomy" id="6526"/>
    <lineage>
        <taxon>Eukaryota</taxon>
        <taxon>Metazoa</taxon>
        <taxon>Spiralia</taxon>
        <taxon>Lophotrochozoa</taxon>
        <taxon>Mollusca</taxon>
        <taxon>Gastropoda</taxon>
        <taxon>Heterobranchia</taxon>
        <taxon>Euthyneura</taxon>
        <taxon>Panpulmonata</taxon>
        <taxon>Hygrophila</taxon>
        <taxon>Lymnaeoidea</taxon>
        <taxon>Planorbidae</taxon>
        <taxon>Biomphalaria</taxon>
    </lineage>
</organism>
<dbReference type="STRING" id="6526.A0A2C9L9R2"/>
<dbReference type="InterPro" id="IPR032675">
    <property type="entry name" value="LRR_dom_sf"/>
</dbReference>
<dbReference type="EnsemblMetazoa" id="BGLB028713-RA">
    <property type="protein sequence ID" value="BGLB028713-PA"/>
    <property type="gene ID" value="BGLB028713"/>
</dbReference>
<dbReference type="AlphaFoldDB" id="A0A2C9L9R2"/>
<dbReference type="PANTHER" id="PTHR24369">
    <property type="entry name" value="ANTIGEN BSP, PUTATIVE-RELATED"/>
    <property type="match status" value="1"/>
</dbReference>
<dbReference type="InterPro" id="IPR050541">
    <property type="entry name" value="LRR_TM_domain-containing"/>
</dbReference>
<evidence type="ECO:0000313" key="4">
    <source>
        <dbReference type="EnsemblMetazoa" id="BGLB028713-PA"/>
    </source>
</evidence>
<evidence type="ECO:0000256" key="2">
    <source>
        <dbReference type="ARBA" id="ARBA00022737"/>
    </source>
</evidence>
<dbReference type="KEGG" id="bgt:106057197"/>
<keyword evidence="1" id="KW-0433">Leucine-rich repeat</keyword>
<dbReference type="SUPFAM" id="SSF52058">
    <property type="entry name" value="L domain-like"/>
    <property type="match status" value="1"/>
</dbReference>
<dbReference type="VEuPathDB" id="VectorBase:BGLB028713"/>
<dbReference type="InterPro" id="IPR001611">
    <property type="entry name" value="Leu-rich_rpt"/>
</dbReference>
<proteinExistence type="predicted"/>
<dbReference type="Pfam" id="PF00560">
    <property type="entry name" value="LRR_1"/>
    <property type="match status" value="1"/>
</dbReference>
<dbReference type="PANTHER" id="PTHR24369:SF204">
    <property type="entry name" value="PROTEIN PHOSPHATASE 1 REGULATORY SUBUNIT 29-RELATED"/>
    <property type="match status" value="1"/>
</dbReference>
<reference evidence="4" key="1">
    <citation type="submission" date="2020-05" db="UniProtKB">
        <authorList>
            <consortium name="EnsemblMetazoa"/>
        </authorList>
    </citation>
    <scope>IDENTIFICATION</scope>
    <source>
        <strain evidence="4">BB02</strain>
    </source>
</reference>
<name>A0A2C9L9R2_BIOGL</name>
<dbReference type="Pfam" id="PF13855">
    <property type="entry name" value="LRR_8"/>
    <property type="match status" value="1"/>
</dbReference>
<accession>A0A2C9L9R2</accession>
<evidence type="ECO:0000256" key="3">
    <source>
        <dbReference type="SAM" id="SignalP"/>
    </source>
</evidence>
<evidence type="ECO:0008006" key="6">
    <source>
        <dbReference type="Google" id="ProtNLM"/>
    </source>
</evidence>
<dbReference type="Gene3D" id="3.80.10.10">
    <property type="entry name" value="Ribonuclease Inhibitor"/>
    <property type="match status" value="1"/>
</dbReference>
<evidence type="ECO:0000256" key="1">
    <source>
        <dbReference type="ARBA" id="ARBA00022614"/>
    </source>
</evidence>
<dbReference type="Proteomes" id="UP000076420">
    <property type="component" value="Unassembled WGS sequence"/>
</dbReference>